<accession>E3MXG6</accession>
<protein>
    <submittedName>
        <fullName evidence="1">Uncharacterized protein</fullName>
    </submittedName>
</protein>
<keyword evidence="2" id="KW-1185">Reference proteome</keyword>
<dbReference type="OrthoDB" id="5805396at2759"/>
<sequence length="220" mass="24879">MEIDDLDKLLIYESRETVSLMVLNGNICTMNSSGIVTKLETQEKLLECSPLLNPIISSYIIENRIHVVSNKSISSFTPDSPLDYESYETEKPLTKGDIKKFGENRLMIFDRTSQTCSIWEADKPKNPSHQLCFGPSEYTVDVACDNFNLYSLTAAGVVSVWKLRPNGRKYRDQLFTTYLNHCSRLLLTYPQKFVILTASEVHFVVFGTDSDANGPSTRQA</sequence>
<dbReference type="eggNOG" id="ENOG502THPI">
    <property type="taxonomic scope" value="Eukaryota"/>
</dbReference>
<name>E3MXG6_CAERE</name>
<dbReference type="EMBL" id="DS268491">
    <property type="protein sequence ID" value="EFP11560.1"/>
    <property type="molecule type" value="Genomic_DNA"/>
</dbReference>
<dbReference type="Proteomes" id="UP000008281">
    <property type="component" value="Unassembled WGS sequence"/>
</dbReference>
<dbReference type="HOGENOM" id="CLU_085479_0_0_1"/>
<gene>
    <name evidence="1" type="ORF">CRE_28911</name>
</gene>
<organism evidence="2">
    <name type="scientific">Caenorhabditis remanei</name>
    <name type="common">Caenorhabditis vulgaris</name>
    <dbReference type="NCBI Taxonomy" id="31234"/>
    <lineage>
        <taxon>Eukaryota</taxon>
        <taxon>Metazoa</taxon>
        <taxon>Ecdysozoa</taxon>
        <taxon>Nematoda</taxon>
        <taxon>Chromadorea</taxon>
        <taxon>Rhabditida</taxon>
        <taxon>Rhabditina</taxon>
        <taxon>Rhabditomorpha</taxon>
        <taxon>Rhabditoidea</taxon>
        <taxon>Rhabditidae</taxon>
        <taxon>Peloderinae</taxon>
        <taxon>Caenorhabditis</taxon>
    </lineage>
</organism>
<reference evidence="1" key="1">
    <citation type="submission" date="2007-07" db="EMBL/GenBank/DDBJ databases">
        <title>PCAP assembly of the Caenorhabditis remanei genome.</title>
        <authorList>
            <consortium name="The Caenorhabditis remanei Sequencing Consortium"/>
            <person name="Wilson R.K."/>
        </authorList>
    </citation>
    <scope>NUCLEOTIDE SEQUENCE [LARGE SCALE GENOMIC DNA]</scope>
    <source>
        <strain evidence="1">PB4641</strain>
    </source>
</reference>
<evidence type="ECO:0000313" key="1">
    <source>
        <dbReference type="EMBL" id="EFP11560.1"/>
    </source>
</evidence>
<dbReference type="InParanoid" id="E3MXG6"/>
<proteinExistence type="predicted"/>
<dbReference type="AlphaFoldDB" id="E3MXG6"/>
<evidence type="ECO:0000313" key="2">
    <source>
        <dbReference type="Proteomes" id="UP000008281"/>
    </source>
</evidence>
<dbReference type="OMA" id="TTYLNHC"/>